<dbReference type="EMBL" id="JABVXQ010000007">
    <property type="protein sequence ID" value="KAF6099739.1"/>
    <property type="molecule type" value="Genomic_DNA"/>
</dbReference>
<sequence length="172" mass="20770">METNENELTTVQNLWTTSKAVLRGKFIAMQAYLKKIETFQIINLILHLQELEEQKQTKARTSRRKKIVKIRTELNDMKTKRTTQKINKSRSWIFEKIYQIDKPLTRVIKKKRERTQINKVRNERGEITTDTTKIQRIVRNYYKQLHVRKFEDVGEMHTFLDKDVHSSHFYST</sequence>
<dbReference type="PANTHER" id="PTHR19446">
    <property type="entry name" value="REVERSE TRANSCRIPTASES"/>
    <property type="match status" value="1"/>
</dbReference>
<organism evidence="1 2">
    <name type="scientific">Phyllostomus discolor</name>
    <name type="common">pale spear-nosed bat</name>
    <dbReference type="NCBI Taxonomy" id="89673"/>
    <lineage>
        <taxon>Eukaryota</taxon>
        <taxon>Metazoa</taxon>
        <taxon>Chordata</taxon>
        <taxon>Craniata</taxon>
        <taxon>Vertebrata</taxon>
        <taxon>Euteleostomi</taxon>
        <taxon>Mammalia</taxon>
        <taxon>Eutheria</taxon>
        <taxon>Laurasiatheria</taxon>
        <taxon>Chiroptera</taxon>
        <taxon>Yangochiroptera</taxon>
        <taxon>Phyllostomidae</taxon>
        <taxon>Phyllostominae</taxon>
        <taxon>Phyllostomus</taxon>
    </lineage>
</organism>
<name>A0A834E0U7_9CHIR</name>
<protein>
    <submittedName>
        <fullName evidence="1">Uncharacterized protein</fullName>
    </submittedName>
</protein>
<comment type="caution">
    <text evidence="1">The sequence shown here is derived from an EMBL/GenBank/DDBJ whole genome shotgun (WGS) entry which is preliminary data.</text>
</comment>
<evidence type="ECO:0000313" key="2">
    <source>
        <dbReference type="Proteomes" id="UP000664940"/>
    </source>
</evidence>
<dbReference type="Proteomes" id="UP000664940">
    <property type="component" value="Unassembled WGS sequence"/>
</dbReference>
<accession>A0A834E0U7</accession>
<gene>
    <name evidence="1" type="ORF">HJG60_011478</name>
</gene>
<reference evidence="1 2" key="1">
    <citation type="journal article" date="2020" name="Nature">
        <title>Six reference-quality genomes reveal evolution of bat adaptations.</title>
        <authorList>
            <person name="Jebb D."/>
            <person name="Huang Z."/>
            <person name="Pippel M."/>
            <person name="Hughes G.M."/>
            <person name="Lavrichenko K."/>
            <person name="Devanna P."/>
            <person name="Winkler S."/>
            <person name="Jermiin L.S."/>
            <person name="Skirmuntt E.C."/>
            <person name="Katzourakis A."/>
            <person name="Burkitt-Gray L."/>
            <person name="Ray D.A."/>
            <person name="Sullivan K.A.M."/>
            <person name="Roscito J.G."/>
            <person name="Kirilenko B.M."/>
            <person name="Davalos L.M."/>
            <person name="Corthals A.P."/>
            <person name="Power M.L."/>
            <person name="Jones G."/>
            <person name="Ransome R.D."/>
            <person name="Dechmann D.K.N."/>
            <person name="Locatelli A.G."/>
            <person name="Puechmaille S.J."/>
            <person name="Fedrigo O."/>
            <person name="Jarvis E.D."/>
            <person name="Hiller M."/>
            <person name="Vernes S.C."/>
            <person name="Myers E.W."/>
            <person name="Teeling E.C."/>
        </authorList>
    </citation>
    <scope>NUCLEOTIDE SEQUENCE [LARGE SCALE GENOMIC DNA]</scope>
    <source>
        <strain evidence="1">Bat1K_MPI-CBG_1</strain>
    </source>
</reference>
<evidence type="ECO:0000313" key="1">
    <source>
        <dbReference type="EMBL" id="KAF6099739.1"/>
    </source>
</evidence>
<dbReference type="AlphaFoldDB" id="A0A834E0U7"/>
<proteinExistence type="predicted"/>